<evidence type="ECO:0000313" key="9">
    <source>
        <dbReference type="Proteomes" id="UP001295740"/>
    </source>
</evidence>
<proteinExistence type="predicted"/>
<dbReference type="GO" id="GO:0007005">
    <property type="term" value="P:mitochondrion organization"/>
    <property type="evidence" value="ECO:0007669"/>
    <property type="project" value="TreeGrafter"/>
</dbReference>
<feature type="domain" description="Mitochondrial outer membrane transport complex Sam37/metaxin N-terminal" evidence="7">
    <location>
        <begin position="21"/>
        <end position="148"/>
    </location>
</feature>
<reference evidence="8" key="1">
    <citation type="submission" date="2023-10" db="EMBL/GenBank/DDBJ databases">
        <authorList>
            <person name="Hackl T."/>
        </authorList>
    </citation>
    <scope>NUCLEOTIDE SEQUENCE</scope>
</reference>
<sequence length="436" mass="46952">MALELHVWGPAFGLDSIDPECLAAIACFRCALSSENWTLIASNDASLSPDNVLPALYHKGTWTSGYANIVGYLKQHAGGETNLLIDHDLTPQQRADLVAYSSYLTARGSGLLALSLYASPKAWVEITRPAYATVLPFPLTWTVPTAIRAAAVEKAEHLGMGYLAAEVDAEESSSQGAAETTSTGFLRLRQTLGPSKTFQPEQTAAIRFQYLADDFYSTLDQLRGEGQGKFLLRDGEPTSLDFLAYGYLSLMRVQTPHPILKTVLEKKYGRLVDFLGAVDAYKTGYTLPWQQAQPRGALGLLGSFSDGVMENVPSVGNSWKRWRRGGIRTEAGEDVKDLTQLGLVVGGAFVGLAALGATALFRGLTPFGESTHRFEPTKEDKPNLHQFGEIGAMLNALPVWDPPQASPPVGDTVYHKGDVDVSVDVAPVPAPGSLPA</sequence>
<keyword evidence="5" id="KW-0496">Mitochondrion</keyword>
<evidence type="ECO:0000256" key="3">
    <source>
        <dbReference type="ARBA" id="ARBA00022787"/>
    </source>
</evidence>
<dbReference type="CDD" id="cd03078">
    <property type="entry name" value="GST_N_Metaxin1_like"/>
    <property type="match status" value="1"/>
</dbReference>
<organism evidence="8 9">
    <name type="scientific">Anthostomella pinea</name>
    <dbReference type="NCBI Taxonomy" id="933095"/>
    <lineage>
        <taxon>Eukaryota</taxon>
        <taxon>Fungi</taxon>
        <taxon>Dikarya</taxon>
        <taxon>Ascomycota</taxon>
        <taxon>Pezizomycotina</taxon>
        <taxon>Sordariomycetes</taxon>
        <taxon>Xylariomycetidae</taxon>
        <taxon>Xylariales</taxon>
        <taxon>Xylariaceae</taxon>
        <taxon>Anthostomella</taxon>
    </lineage>
</organism>
<comment type="subcellular location">
    <subcellularLocation>
        <location evidence="1">Mitochondrion outer membrane</location>
    </subcellularLocation>
</comment>
<gene>
    <name evidence="8" type="ORF">KHLLAP_LOCUS347</name>
</gene>
<dbReference type="InterPro" id="IPR050931">
    <property type="entry name" value="Mito_Protein_Transport_Metaxin"/>
</dbReference>
<dbReference type="GO" id="GO:0001401">
    <property type="term" value="C:SAM complex"/>
    <property type="evidence" value="ECO:0007669"/>
    <property type="project" value="InterPro"/>
</dbReference>
<dbReference type="Pfam" id="PF10568">
    <property type="entry name" value="Tom37"/>
    <property type="match status" value="1"/>
</dbReference>
<evidence type="ECO:0000256" key="2">
    <source>
        <dbReference type="ARBA" id="ARBA00022448"/>
    </source>
</evidence>
<comment type="caution">
    <text evidence="8">The sequence shown here is derived from an EMBL/GenBank/DDBJ whole genome shotgun (WGS) entry which is preliminary data.</text>
</comment>
<evidence type="ECO:0000256" key="5">
    <source>
        <dbReference type="ARBA" id="ARBA00023128"/>
    </source>
</evidence>
<keyword evidence="6" id="KW-0472">Membrane</keyword>
<dbReference type="PANTHER" id="PTHR12289">
    <property type="entry name" value="METAXIN RELATED"/>
    <property type="match status" value="1"/>
</dbReference>
<protein>
    <submittedName>
        <fullName evidence="8">Uu.00g027320.m01.CDS01</fullName>
    </submittedName>
</protein>
<accession>A0AAI8V7P0</accession>
<dbReference type="InterPro" id="IPR019564">
    <property type="entry name" value="Sam37/metaxin_N"/>
</dbReference>
<keyword evidence="4" id="KW-0653">Protein transport</keyword>
<keyword evidence="2" id="KW-0813">Transport</keyword>
<dbReference type="PANTHER" id="PTHR12289:SF41">
    <property type="entry name" value="FAILED AXON CONNECTIONS-RELATED"/>
    <property type="match status" value="1"/>
</dbReference>
<name>A0AAI8V7P0_9PEZI</name>
<dbReference type="AlphaFoldDB" id="A0AAI8V7P0"/>
<evidence type="ECO:0000256" key="4">
    <source>
        <dbReference type="ARBA" id="ARBA00022927"/>
    </source>
</evidence>
<dbReference type="Proteomes" id="UP001295740">
    <property type="component" value="Unassembled WGS sequence"/>
</dbReference>
<keyword evidence="3" id="KW-1000">Mitochondrion outer membrane</keyword>
<evidence type="ECO:0000313" key="8">
    <source>
        <dbReference type="EMBL" id="CAJ2499879.1"/>
    </source>
</evidence>
<dbReference type="EMBL" id="CAUWAG010000003">
    <property type="protein sequence ID" value="CAJ2499879.1"/>
    <property type="molecule type" value="Genomic_DNA"/>
</dbReference>
<keyword evidence="9" id="KW-1185">Reference proteome</keyword>
<evidence type="ECO:0000256" key="1">
    <source>
        <dbReference type="ARBA" id="ARBA00004294"/>
    </source>
</evidence>
<dbReference type="GO" id="GO:0015031">
    <property type="term" value="P:protein transport"/>
    <property type="evidence" value="ECO:0007669"/>
    <property type="project" value="UniProtKB-KW"/>
</dbReference>
<evidence type="ECO:0000256" key="6">
    <source>
        <dbReference type="ARBA" id="ARBA00023136"/>
    </source>
</evidence>
<evidence type="ECO:0000259" key="7">
    <source>
        <dbReference type="Pfam" id="PF10568"/>
    </source>
</evidence>